<dbReference type="UniPathway" id="UPA00038">
    <property type="reaction ID" value="UER00491"/>
</dbReference>
<feature type="binding site" evidence="8">
    <location>
        <position position="515"/>
    </location>
    <ligand>
        <name>substrate</name>
    </ligand>
</feature>
<dbReference type="NCBIfam" id="TIGR03026">
    <property type="entry name" value="NDP-sugDHase"/>
    <property type="match status" value="1"/>
</dbReference>
<evidence type="ECO:0000256" key="3">
    <source>
        <dbReference type="ARBA" id="ARBA00012954"/>
    </source>
</evidence>
<feature type="binding site" evidence="9">
    <location>
        <position position="410"/>
    </location>
    <ligand>
        <name>NAD(+)</name>
        <dbReference type="ChEBI" id="CHEBI:57540"/>
    </ligand>
</feature>
<dbReference type="SUPFAM" id="SSF81301">
    <property type="entry name" value="Nucleotidyltransferase"/>
    <property type="match status" value="1"/>
</dbReference>
<sequence length="649" mass="74425">MRLSIFEIRSILNTFHEVFGSGKVYLFGSRVDDTKKGGDIDLYFEVENQENLFDKKIDFLVKLQSKIGEQKIDIVFAKDRLRSIEKEIAGNKMELSIEKIRLEKYFHECDKHIQRLEEAYADIANKIPLTAKDYIELDKASVQALDQYIFRFSKLQDTMGDKIFRLIFSLYNETNEAIPFRDLLNKLEKLGFLYSAKEWINLRNIRNEIAHQYDDELEESSRAINNIVMQKAIIIKIYQNIVDKYHYRTGTSVPADEANERDRKTMKIAIAGTGYVGLSNGLLLAQNNEVVALDIIPEKVAMLQKKISPIEDKEIEEYLKKDDINFKATLDKKEAYTAANFIIIATPTDYDPDTNYFNTKTIEYVVKDVLEINPDATMVIKSTVPVGYTKSLREKFKTDNIIFSPEFLREGKALHDNLYPSRIIVGEKSKRAETFANLLAEGAIKENIDILFTDSTEAEAIKLFANTYLAMRVAYFNELDSYAQTHNLDARQIIEGVGLDPRIGMHYNNPSFGYGGYCLPKDTKQLRANYENVPCNLISAIVEANSTRKDFIAQSIIDRLRTGTSVPANKIVGIYRLTMKSGSDNFRSSAIQGIMKRIKAKGVEVVIYEPVMQEETFFNSKVIKDLDEFKRVSDVKEKVYTRDIFQSDS</sequence>
<dbReference type="GO" id="GO:0016779">
    <property type="term" value="F:nucleotidyltransferase activity"/>
    <property type="evidence" value="ECO:0007669"/>
    <property type="project" value="InterPro"/>
</dbReference>
<evidence type="ECO:0000313" key="12">
    <source>
        <dbReference type="Proteomes" id="UP000593719"/>
    </source>
</evidence>
<feature type="binding site" evidence="8">
    <location>
        <position position="462"/>
    </location>
    <ligand>
        <name>substrate</name>
    </ligand>
</feature>
<evidence type="ECO:0000256" key="4">
    <source>
        <dbReference type="ARBA" id="ARBA00023002"/>
    </source>
</evidence>
<protein>
    <recommendedName>
        <fullName evidence="3">UDP-glucose 6-dehydrogenase</fullName>
        <ecNumber evidence="3">1.1.1.22</ecNumber>
    </recommendedName>
</protein>
<dbReference type="InterPro" id="IPR014026">
    <property type="entry name" value="UDP-Glc/GDP-Man_DH_dimer"/>
</dbReference>
<evidence type="ECO:0000256" key="5">
    <source>
        <dbReference type="ARBA" id="ARBA00023027"/>
    </source>
</evidence>
<dbReference type="KEGG" id="ssei:FJR45_04380"/>
<dbReference type="Pfam" id="PF03720">
    <property type="entry name" value="UDPG_MGDP_dh_C"/>
    <property type="match status" value="1"/>
</dbReference>
<feature type="binding site" evidence="9">
    <location>
        <position position="587"/>
    </location>
    <ligand>
        <name>NAD(+)</name>
        <dbReference type="ChEBI" id="CHEBI:57540"/>
    </ligand>
</feature>
<dbReference type="InterPro" id="IPR043519">
    <property type="entry name" value="NT_sf"/>
</dbReference>
<dbReference type="Pfam" id="PF03721">
    <property type="entry name" value="UDPG_MGDP_dh_N"/>
    <property type="match status" value="1"/>
</dbReference>
<feature type="binding site" evidence="8">
    <location>
        <begin position="507"/>
        <end position="511"/>
    </location>
    <ligand>
        <name>substrate</name>
    </ligand>
</feature>
<gene>
    <name evidence="11" type="ORF">FJR45_04380</name>
</gene>
<feature type="domain" description="UDP-glucose/GDP-mannose dehydrogenase C-terminal" evidence="10">
    <location>
        <begin position="573"/>
        <end position="647"/>
    </location>
</feature>
<dbReference type="InterPro" id="IPR008927">
    <property type="entry name" value="6-PGluconate_DH-like_C_sf"/>
</dbReference>
<dbReference type="Gene3D" id="1.10.1040.10">
    <property type="entry name" value="N-(1-d-carboxylethyl)-l-norvaline Dehydrogenase, domain 2"/>
    <property type="match status" value="1"/>
</dbReference>
<evidence type="ECO:0000256" key="8">
    <source>
        <dbReference type="PIRSR" id="PIRSR500134-2"/>
    </source>
</evidence>
<proteinExistence type="inferred from homology"/>
<dbReference type="EC" id="1.1.1.22" evidence="3"/>
<evidence type="ECO:0000256" key="9">
    <source>
        <dbReference type="PIRSR" id="PIRSR500134-3"/>
    </source>
</evidence>
<reference evidence="11 12" key="1">
    <citation type="submission" date="2019-06" db="EMBL/GenBank/DDBJ databases">
        <title>Sulfurimonas gotlandica sp. nov., a chemoautotrophic and psychrotolerant epsilonproteobacterium isolated from a pelagic redoxcline, and an emended description of the genus Sulfurimonas.</title>
        <authorList>
            <person name="Wang S."/>
            <person name="Jiang L."/>
            <person name="Shao Z."/>
        </authorList>
    </citation>
    <scope>NUCLEOTIDE SEQUENCE [LARGE SCALE GENOMIC DNA]</scope>
    <source>
        <strain evidence="11 12">S2-6</strain>
    </source>
</reference>
<dbReference type="Proteomes" id="UP000593719">
    <property type="component" value="Chromosome"/>
</dbReference>
<dbReference type="Gene3D" id="3.30.460.10">
    <property type="entry name" value="Beta Polymerase, domain 2"/>
    <property type="match status" value="1"/>
</dbReference>
<feature type="active site" description="Nucleophile" evidence="7">
    <location>
        <position position="518"/>
    </location>
</feature>
<feature type="binding site" evidence="8">
    <location>
        <position position="580"/>
    </location>
    <ligand>
        <name>substrate</name>
    </ligand>
</feature>
<evidence type="ECO:0000259" key="10">
    <source>
        <dbReference type="SMART" id="SM00984"/>
    </source>
</evidence>
<dbReference type="PANTHER" id="PTHR43750">
    <property type="entry name" value="UDP-GLUCOSE 6-DEHYDROGENASE TUAD"/>
    <property type="match status" value="1"/>
</dbReference>
<dbReference type="EMBL" id="CP041235">
    <property type="protein sequence ID" value="QOP43223.1"/>
    <property type="molecule type" value="Genomic_DNA"/>
</dbReference>
<dbReference type="Gene3D" id="1.20.120.330">
    <property type="entry name" value="Nucleotidyltransferases domain 2"/>
    <property type="match status" value="1"/>
</dbReference>
<dbReference type="SUPFAM" id="SSF52413">
    <property type="entry name" value="UDP-glucose/GDP-mannose dehydrogenase C-terminal domain"/>
    <property type="match status" value="1"/>
</dbReference>
<feature type="binding site" evidence="9">
    <location>
        <position position="348"/>
    </location>
    <ligand>
        <name>NAD(+)</name>
        <dbReference type="ChEBI" id="CHEBI:57540"/>
    </ligand>
</feature>
<keyword evidence="12" id="KW-1185">Reference proteome</keyword>
<dbReference type="SUPFAM" id="SSF51735">
    <property type="entry name" value="NAD(P)-binding Rossmann-fold domains"/>
    <property type="match status" value="1"/>
</dbReference>
<dbReference type="InterPro" id="IPR002934">
    <property type="entry name" value="Polymerase_NTP_transf_dom"/>
</dbReference>
<comment type="catalytic activity">
    <reaction evidence="6">
        <text>UDP-alpha-D-glucose + 2 NAD(+) + H2O = UDP-alpha-D-glucuronate + 2 NADH + 3 H(+)</text>
        <dbReference type="Rhea" id="RHEA:23596"/>
        <dbReference type="ChEBI" id="CHEBI:15377"/>
        <dbReference type="ChEBI" id="CHEBI:15378"/>
        <dbReference type="ChEBI" id="CHEBI:57540"/>
        <dbReference type="ChEBI" id="CHEBI:57945"/>
        <dbReference type="ChEBI" id="CHEBI:58052"/>
        <dbReference type="ChEBI" id="CHEBI:58885"/>
        <dbReference type="EC" id="1.1.1.22"/>
    </reaction>
</comment>
<dbReference type="InterPro" id="IPR001732">
    <property type="entry name" value="UDP-Glc/GDP-Man_DH_N"/>
</dbReference>
<dbReference type="GO" id="GO:0006065">
    <property type="term" value="P:UDP-glucuronate biosynthetic process"/>
    <property type="evidence" value="ECO:0007669"/>
    <property type="project" value="UniProtKB-UniPathway"/>
</dbReference>
<feature type="binding site" evidence="9">
    <location>
        <position position="521"/>
    </location>
    <ligand>
        <name>NAD(+)</name>
        <dbReference type="ChEBI" id="CHEBI:57540"/>
    </ligand>
</feature>
<feature type="binding site" evidence="9">
    <location>
        <position position="294"/>
    </location>
    <ligand>
        <name>NAD(+)</name>
        <dbReference type="ChEBI" id="CHEBI:57540"/>
    </ligand>
</feature>
<evidence type="ECO:0000256" key="7">
    <source>
        <dbReference type="PIRSR" id="PIRSR500134-1"/>
    </source>
</evidence>
<dbReference type="AlphaFoldDB" id="A0A7M1B0J1"/>
<evidence type="ECO:0000256" key="6">
    <source>
        <dbReference type="ARBA" id="ARBA00047473"/>
    </source>
</evidence>
<comment type="similarity">
    <text evidence="2">Belongs to the UDP-glucose/GDP-mannose dehydrogenase family.</text>
</comment>
<dbReference type="Pfam" id="PF01909">
    <property type="entry name" value="NTP_transf_2"/>
    <property type="match status" value="1"/>
</dbReference>
<dbReference type="Gene3D" id="3.40.50.720">
    <property type="entry name" value="NAD(P)-binding Rossmann-like Domain"/>
    <property type="match status" value="2"/>
</dbReference>
<dbReference type="FunFam" id="3.40.50.720:FF:000400">
    <property type="entry name" value="UDP-glucose 6-dehydrogenase"/>
    <property type="match status" value="1"/>
</dbReference>
<dbReference type="InterPro" id="IPR036291">
    <property type="entry name" value="NAD(P)-bd_dom_sf"/>
</dbReference>
<dbReference type="Pfam" id="PF00984">
    <property type="entry name" value="UDPG_MGDP_dh"/>
    <property type="match status" value="1"/>
</dbReference>
<dbReference type="SMART" id="SM00984">
    <property type="entry name" value="UDPG_MGDP_dh_C"/>
    <property type="match status" value="1"/>
</dbReference>
<dbReference type="PIRSF" id="PIRSF000124">
    <property type="entry name" value="UDPglc_GDPman_dh"/>
    <property type="match status" value="1"/>
</dbReference>
<dbReference type="SUPFAM" id="SSF81593">
    <property type="entry name" value="Nucleotidyltransferase substrate binding subunit/domain"/>
    <property type="match status" value="1"/>
</dbReference>
<accession>A0A7M1B0J1</accession>
<evidence type="ECO:0000313" key="11">
    <source>
        <dbReference type="EMBL" id="QOP43223.1"/>
    </source>
</evidence>
<dbReference type="PIRSF" id="PIRSF500134">
    <property type="entry name" value="UDPglc_DH_bac"/>
    <property type="match status" value="1"/>
</dbReference>
<keyword evidence="4" id="KW-0560">Oxidoreductase</keyword>
<feature type="binding site" evidence="8">
    <location>
        <begin position="407"/>
        <end position="410"/>
    </location>
    <ligand>
        <name>substrate</name>
    </ligand>
</feature>
<dbReference type="GO" id="GO:0000271">
    <property type="term" value="P:polysaccharide biosynthetic process"/>
    <property type="evidence" value="ECO:0007669"/>
    <property type="project" value="InterPro"/>
</dbReference>
<feature type="binding site" evidence="9">
    <location>
        <position position="383"/>
    </location>
    <ligand>
        <name>NAD(+)</name>
        <dbReference type="ChEBI" id="CHEBI:57540"/>
    </ligand>
</feature>
<feature type="binding site" evidence="9">
    <location>
        <position position="299"/>
    </location>
    <ligand>
        <name>NAD(+)</name>
        <dbReference type="ChEBI" id="CHEBI:57540"/>
    </ligand>
</feature>
<feature type="binding site" evidence="8">
    <location>
        <position position="579"/>
    </location>
    <ligand>
        <name>substrate</name>
    </ligand>
</feature>
<keyword evidence="5 9" id="KW-0520">NAD</keyword>
<dbReference type="GO" id="GO:0003979">
    <property type="term" value="F:UDP-glucose 6-dehydrogenase activity"/>
    <property type="evidence" value="ECO:0007669"/>
    <property type="project" value="UniProtKB-EC"/>
</dbReference>
<dbReference type="PANTHER" id="PTHR43750:SF2">
    <property type="entry name" value="UDP-GLUCOSE 6-DEHYDROGENASE"/>
    <property type="match status" value="1"/>
</dbReference>
<comment type="pathway">
    <text evidence="1">Nucleotide-sugar biosynthesis; UDP-alpha-D-glucuronate biosynthesis; UDP-alpha-D-glucuronate from UDP-alpha-D-glucose: step 1/1.</text>
</comment>
<evidence type="ECO:0000256" key="1">
    <source>
        <dbReference type="ARBA" id="ARBA00004701"/>
    </source>
</evidence>
<dbReference type="InterPro" id="IPR028357">
    <property type="entry name" value="UDPglc_DH_bac"/>
</dbReference>
<dbReference type="InterPro" id="IPR014027">
    <property type="entry name" value="UDP-Glc/GDP-Man_DH_C"/>
</dbReference>
<name>A0A7M1B0J1_9BACT</name>
<dbReference type="InterPro" id="IPR017476">
    <property type="entry name" value="UDP-Glc/GDP-Man"/>
</dbReference>
<dbReference type="InterPro" id="IPR013328">
    <property type="entry name" value="6PGD_dom2"/>
</dbReference>
<dbReference type="InterPro" id="IPR036220">
    <property type="entry name" value="UDP-Glc/GDP-Man_DH_C_sf"/>
</dbReference>
<dbReference type="CDD" id="cd05403">
    <property type="entry name" value="NT_KNTase_like"/>
    <property type="match status" value="1"/>
</dbReference>
<organism evidence="11 12">
    <name type="scientific">Sulfurimonas sediminis</name>
    <dbReference type="NCBI Taxonomy" id="2590020"/>
    <lineage>
        <taxon>Bacteria</taxon>
        <taxon>Pseudomonadati</taxon>
        <taxon>Campylobacterota</taxon>
        <taxon>Epsilonproteobacteria</taxon>
        <taxon>Campylobacterales</taxon>
        <taxon>Sulfurimonadaceae</taxon>
        <taxon>Sulfurimonas</taxon>
    </lineage>
</organism>
<dbReference type="GO" id="GO:0051287">
    <property type="term" value="F:NAD binding"/>
    <property type="evidence" value="ECO:0007669"/>
    <property type="project" value="InterPro"/>
</dbReference>
<evidence type="ECO:0000256" key="2">
    <source>
        <dbReference type="ARBA" id="ARBA00006601"/>
    </source>
</evidence>
<dbReference type="SUPFAM" id="SSF48179">
    <property type="entry name" value="6-phosphogluconate dehydrogenase C-terminal domain-like"/>
    <property type="match status" value="1"/>
</dbReference>